<dbReference type="EMBL" id="JBHFQA010000012">
    <property type="protein sequence ID" value="KAL2089299.1"/>
    <property type="molecule type" value="Genomic_DNA"/>
</dbReference>
<evidence type="ECO:0000256" key="2">
    <source>
        <dbReference type="ARBA" id="ARBA00039658"/>
    </source>
</evidence>
<name>A0ABD1JR29_9TELE</name>
<evidence type="ECO:0000256" key="3">
    <source>
        <dbReference type="SAM" id="MobiDB-lite"/>
    </source>
</evidence>
<evidence type="ECO:0000259" key="4">
    <source>
        <dbReference type="PROSITE" id="PS50013"/>
    </source>
</evidence>
<dbReference type="SUPFAM" id="SSF54160">
    <property type="entry name" value="Chromo domain-like"/>
    <property type="match status" value="1"/>
</dbReference>
<dbReference type="Gene3D" id="3.30.420.10">
    <property type="entry name" value="Ribonuclease H-like superfamily/Ribonuclease H"/>
    <property type="match status" value="1"/>
</dbReference>
<dbReference type="InterPro" id="IPR050951">
    <property type="entry name" value="Retrovirus_Pol_polyprotein"/>
</dbReference>
<evidence type="ECO:0000313" key="7">
    <source>
        <dbReference type="Proteomes" id="UP001591681"/>
    </source>
</evidence>
<dbReference type="InterPro" id="IPR036397">
    <property type="entry name" value="RNaseH_sf"/>
</dbReference>
<dbReference type="SUPFAM" id="SSF53098">
    <property type="entry name" value="Ribonuclease H-like"/>
    <property type="match status" value="1"/>
</dbReference>
<protein>
    <recommendedName>
        <fullName evidence="2">Gypsy retrotransposon integrase-like protein 1</fullName>
    </recommendedName>
</protein>
<feature type="domain" description="Chromo" evidence="4">
    <location>
        <begin position="251"/>
        <end position="284"/>
    </location>
</feature>
<evidence type="ECO:0000256" key="1">
    <source>
        <dbReference type="ARBA" id="ARBA00004123"/>
    </source>
</evidence>
<comment type="caution">
    <text evidence="6">The sequence shown here is derived from an EMBL/GenBank/DDBJ whole genome shotgun (WGS) entry which is preliminary data.</text>
</comment>
<reference evidence="6 7" key="1">
    <citation type="submission" date="2024-09" db="EMBL/GenBank/DDBJ databases">
        <title>A chromosome-level genome assembly of Gray's grenadier anchovy, Coilia grayii.</title>
        <authorList>
            <person name="Fu Z."/>
        </authorList>
    </citation>
    <scope>NUCLEOTIDE SEQUENCE [LARGE SCALE GENOMIC DNA]</scope>
    <source>
        <strain evidence="6">G4</strain>
        <tissue evidence="6">Muscle</tissue>
    </source>
</reference>
<comment type="subcellular location">
    <subcellularLocation>
        <location evidence="1">Nucleus</location>
    </subcellularLocation>
</comment>
<keyword evidence="7" id="KW-1185">Reference proteome</keyword>
<dbReference type="Proteomes" id="UP001591681">
    <property type="component" value="Unassembled WGS sequence"/>
</dbReference>
<dbReference type="Gene3D" id="1.10.340.70">
    <property type="match status" value="1"/>
</dbReference>
<dbReference type="GO" id="GO:0005634">
    <property type="term" value="C:nucleus"/>
    <property type="evidence" value="ECO:0007669"/>
    <property type="project" value="UniProtKB-SubCell"/>
</dbReference>
<dbReference type="InterPro" id="IPR023780">
    <property type="entry name" value="Chromo_domain"/>
</dbReference>
<feature type="region of interest" description="Disordered" evidence="3">
    <location>
        <begin position="1"/>
        <end position="22"/>
    </location>
</feature>
<proteinExistence type="predicted"/>
<dbReference type="EMBL" id="JBHFQA010000012">
    <property type="protein sequence ID" value="KAL2089298.1"/>
    <property type="molecule type" value="Genomic_DNA"/>
</dbReference>
<dbReference type="Gene3D" id="2.40.50.40">
    <property type="match status" value="1"/>
</dbReference>
<organism evidence="6 7">
    <name type="scientific">Coilia grayii</name>
    <name type="common">Gray's grenadier anchovy</name>
    <dbReference type="NCBI Taxonomy" id="363190"/>
    <lineage>
        <taxon>Eukaryota</taxon>
        <taxon>Metazoa</taxon>
        <taxon>Chordata</taxon>
        <taxon>Craniata</taxon>
        <taxon>Vertebrata</taxon>
        <taxon>Euteleostomi</taxon>
        <taxon>Actinopterygii</taxon>
        <taxon>Neopterygii</taxon>
        <taxon>Teleostei</taxon>
        <taxon>Clupei</taxon>
        <taxon>Clupeiformes</taxon>
        <taxon>Clupeoidei</taxon>
        <taxon>Engraulidae</taxon>
        <taxon>Coilinae</taxon>
        <taxon>Coilia</taxon>
    </lineage>
</organism>
<dbReference type="PANTHER" id="PTHR37984">
    <property type="entry name" value="PROTEIN CBG26694"/>
    <property type="match status" value="1"/>
</dbReference>
<gene>
    <name evidence="5" type="ORF">ACEWY4_013986</name>
    <name evidence="6" type="ORF">ACEWY4_013987</name>
</gene>
<accession>A0ABD1JR29</accession>
<evidence type="ECO:0000313" key="6">
    <source>
        <dbReference type="EMBL" id="KAL2089299.1"/>
    </source>
</evidence>
<dbReference type="Pfam" id="PF00385">
    <property type="entry name" value="Chromo"/>
    <property type="match status" value="1"/>
</dbReference>
<dbReference type="InterPro" id="IPR041588">
    <property type="entry name" value="Integrase_H2C2"/>
</dbReference>
<evidence type="ECO:0000313" key="5">
    <source>
        <dbReference type="EMBL" id="KAL2089298.1"/>
    </source>
</evidence>
<dbReference type="InterPro" id="IPR012337">
    <property type="entry name" value="RNaseH-like_sf"/>
</dbReference>
<dbReference type="InterPro" id="IPR016197">
    <property type="entry name" value="Chromo-like_dom_sf"/>
</dbReference>
<dbReference type="Pfam" id="PF17921">
    <property type="entry name" value="Integrase_H2C2"/>
    <property type="match status" value="1"/>
</dbReference>
<dbReference type="InterPro" id="IPR000953">
    <property type="entry name" value="Chromo/chromo_shadow_dom"/>
</dbReference>
<dbReference type="AlphaFoldDB" id="A0ABD1JR29"/>
<dbReference type="PANTHER" id="PTHR37984:SF5">
    <property type="entry name" value="PROTEIN NYNRIN-LIKE"/>
    <property type="match status" value="1"/>
</dbReference>
<dbReference type="PROSITE" id="PS50013">
    <property type="entry name" value="CHROMO_2"/>
    <property type="match status" value="1"/>
</dbReference>
<sequence length="323" mass="36342">MKVEALVQEAQDQEPGPSNRPPNLLFVPLSVRSQVLEWGHNSRVACHPGATRTLALIKQRFWWLIVSLKTAHFIPLPKLPTARETAELLVLHVFRLHGLPCDIVSDRGPQFSAQFWKAFCTLICTQYLYPQTNGQTETANQELEVALRCMASQDAASWSKTLDRETEVAAPSAQAFVHRCRRTESRARTRLLCSVEVFKAQADRRHSTAPGYHVGQRVMLSTRHLPLKTTHGKLSPRPPTPPRVVDGGEVFSVRQLLKVRRRGRGFQYLVDWEGYGPEERSWVPARFILDRTLIAIHRVPSATSGDPGTSPDCALHLPSTLLK</sequence>